<dbReference type="AlphaFoldDB" id="A0A226WVY4"/>
<protein>
    <submittedName>
        <fullName evidence="3">Mobile element protein</fullName>
    </submittedName>
</protein>
<gene>
    <name evidence="3" type="ORF">BSU04_27340</name>
</gene>
<evidence type="ECO:0000259" key="2">
    <source>
        <dbReference type="Pfam" id="PF03050"/>
    </source>
</evidence>
<sequence>MHQPATQFLHLIGKLYAAEARARKAPQRCARLRRRYSRVVLEQIKALLDQHLETTLPGGKLGQALGYLGNQWSKLCRYVENETWPICNNACENSIRPFVVGRKNWLFSDTVAGAKASLNLYSLIETCKANDIDSKRSISGDLPSGEIGEEHGSTNVKVDTYARPTLRVKSNSSQPRRASSIRREE</sequence>
<dbReference type="InterPro" id="IPR004291">
    <property type="entry name" value="Transposase_IS66_central"/>
</dbReference>
<dbReference type="InterPro" id="IPR052344">
    <property type="entry name" value="Transposase-related"/>
</dbReference>
<feature type="compositionally biased region" description="Polar residues" evidence="1">
    <location>
        <begin position="168"/>
        <end position="177"/>
    </location>
</feature>
<dbReference type="PANTHER" id="PTHR33678">
    <property type="entry name" value="BLL1576 PROTEIN"/>
    <property type="match status" value="1"/>
</dbReference>
<evidence type="ECO:0000256" key="1">
    <source>
        <dbReference type="SAM" id="MobiDB-lite"/>
    </source>
</evidence>
<dbReference type="PANTHER" id="PTHR33678:SF1">
    <property type="entry name" value="BLL1576 PROTEIN"/>
    <property type="match status" value="1"/>
</dbReference>
<name>A0A226WVY4_CABSO</name>
<reference evidence="4" key="1">
    <citation type="submission" date="2017-01" db="EMBL/GenBank/DDBJ databases">
        <title>Genome Analysis of Deinococcus marmoris KOPRI26562.</title>
        <authorList>
            <person name="Kim J.H."/>
            <person name="Oh H.-M."/>
        </authorList>
    </citation>
    <scope>NUCLEOTIDE SEQUENCE [LARGE SCALE GENOMIC DNA]</scope>
    <source>
        <strain evidence="4">PAMC 26633</strain>
    </source>
</reference>
<accession>A0A226WVY4</accession>
<dbReference type="EMBL" id="MTHB01000183">
    <property type="protein sequence ID" value="OXC75344.1"/>
    <property type="molecule type" value="Genomic_DNA"/>
</dbReference>
<comment type="caution">
    <text evidence="3">The sequence shown here is derived from an EMBL/GenBank/DDBJ whole genome shotgun (WGS) entry which is preliminary data.</text>
</comment>
<feature type="region of interest" description="Disordered" evidence="1">
    <location>
        <begin position="138"/>
        <end position="185"/>
    </location>
</feature>
<feature type="domain" description="Transposase IS66 central" evidence="2">
    <location>
        <begin position="4"/>
        <end position="115"/>
    </location>
</feature>
<dbReference type="Proteomes" id="UP000214720">
    <property type="component" value="Unassembled WGS sequence"/>
</dbReference>
<proteinExistence type="predicted"/>
<evidence type="ECO:0000313" key="3">
    <source>
        <dbReference type="EMBL" id="OXC75344.1"/>
    </source>
</evidence>
<organism evidence="3 4">
    <name type="scientific">Caballeronia sordidicola</name>
    <name type="common">Burkholderia sordidicola</name>
    <dbReference type="NCBI Taxonomy" id="196367"/>
    <lineage>
        <taxon>Bacteria</taxon>
        <taxon>Pseudomonadati</taxon>
        <taxon>Pseudomonadota</taxon>
        <taxon>Betaproteobacteria</taxon>
        <taxon>Burkholderiales</taxon>
        <taxon>Burkholderiaceae</taxon>
        <taxon>Caballeronia</taxon>
    </lineage>
</organism>
<dbReference type="Pfam" id="PF03050">
    <property type="entry name" value="DDE_Tnp_IS66"/>
    <property type="match status" value="1"/>
</dbReference>
<evidence type="ECO:0000313" key="4">
    <source>
        <dbReference type="Proteomes" id="UP000214720"/>
    </source>
</evidence>